<dbReference type="SUPFAM" id="SSF48317">
    <property type="entry name" value="Acid phosphatase/Vanadium-dependent haloperoxidase"/>
    <property type="match status" value="1"/>
</dbReference>
<protein>
    <submittedName>
        <fullName evidence="2">Divergent PAP2 family protein</fullName>
    </submittedName>
</protein>
<dbReference type="RefSeq" id="WP_138078490.1">
    <property type="nucleotide sequence ID" value="NZ_CP040004.1"/>
</dbReference>
<evidence type="ECO:0000313" key="2">
    <source>
        <dbReference type="EMBL" id="QCT41983.1"/>
    </source>
</evidence>
<dbReference type="Proteomes" id="UP000310639">
    <property type="component" value="Chromosome"/>
</dbReference>
<sequence length="143" mass="15611">MRYLLVPLLAWALAQGLKHVFRLMGRNRRVFSKNPKSPLLLSGGMPSAHAATVVSLATVVALYDGVDTVQFAIVLWVTMIILYDAMMVRFSSGQQGDTLNQLLDEQKSSLSRIRVAHGHTPVEVAVGATIGLFVSLVVFFATK</sequence>
<keyword evidence="1" id="KW-1133">Transmembrane helix</keyword>
<feature type="transmembrane region" description="Helical" evidence="1">
    <location>
        <begin position="40"/>
        <end position="62"/>
    </location>
</feature>
<dbReference type="Pfam" id="PF02681">
    <property type="entry name" value="DUF212"/>
    <property type="match status" value="1"/>
</dbReference>
<keyword evidence="1" id="KW-0472">Membrane</keyword>
<proteinExistence type="predicted"/>
<name>A0A4P9A2I0_9BACT</name>
<evidence type="ECO:0000256" key="1">
    <source>
        <dbReference type="SAM" id="Phobius"/>
    </source>
</evidence>
<dbReference type="PANTHER" id="PTHR31446:SF29">
    <property type="entry name" value="ACID PHOSPHATASE_VANADIUM-DEPENDENT HALOPEROXIDASE-RELATED PROTEIN"/>
    <property type="match status" value="1"/>
</dbReference>
<keyword evidence="3" id="KW-1185">Reference proteome</keyword>
<reference evidence="2 3" key="1">
    <citation type="submission" date="2019-04" db="EMBL/GenBank/DDBJ databases">
        <title>Saccharibacteria TM7 genomes.</title>
        <authorList>
            <person name="Bor B."/>
            <person name="He X."/>
            <person name="Chen T."/>
            <person name="Dewhirst F.E."/>
        </authorList>
    </citation>
    <scope>NUCLEOTIDE SEQUENCE [LARGE SCALE GENOMIC DNA]</scope>
    <source>
        <strain evidence="2 3">BB001</strain>
    </source>
</reference>
<feature type="transmembrane region" description="Helical" evidence="1">
    <location>
        <begin position="69"/>
        <end position="90"/>
    </location>
</feature>
<dbReference type="InterPro" id="IPR003832">
    <property type="entry name" value="DUF212"/>
</dbReference>
<dbReference type="OrthoDB" id="9792681at2"/>
<gene>
    <name evidence="2" type="ORF">FBF37_00625</name>
</gene>
<evidence type="ECO:0000313" key="3">
    <source>
        <dbReference type="Proteomes" id="UP000310639"/>
    </source>
</evidence>
<dbReference type="EMBL" id="CP040004">
    <property type="protein sequence ID" value="QCT41983.1"/>
    <property type="molecule type" value="Genomic_DNA"/>
</dbReference>
<keyword evidence="1" id="KW-0812">Transmembrane</keyword>
<dbReference type="InterPro" id="IPR036938">
    <property type="entry name" value="PAP2/HPO_sf"/>
</dbReference>
<dbReference type="AlphaFoldDB" id="A0A4P9A2I0"/>
<accession>A0A4P9A2I0</accession>
<dbReference type="CDD" id="cd01610">
    <property type="entry name" value="PAP2_like"/>
    <property type="match status" value="1"/>
</dbReference>
<organism evidence="2 3">
    <name type="scientific">Candidatus Nanosynbacter featherlites</name>
    <dbReference type="NCBI Taxonomy" id="2572088"/>
    <lineage>
        <taxon>Bacteria</taxon>
        <taxon>Candidatus Saccharimonadota</taxon>
        <taxon>Candidatus Saccharimonadia</taxon>
        <taxon>Candidatus Nanosynbacterales</taxon>
        <taxon>Candidatus Nanosynbacteraceae</taxon>
        <taxon>Candidatus Nanosynbacter</taxon>
    </lineage>
</organism>
<dbReference type="KEGG" id="nft:FBF37_00625"/>
<feature type="transmembrane region" description="Helical" evidence="1">
    <location>
        <begin position="124"/>
        <end position="142"/>
    </location>
</feature>
<dbReference type="PANTHER" id="PTHR31446">
    <property type="entry name" value="ACID PHOSPHATASE/VANADIUM-DEPENDENT HALOPEROXIDASE-RELATED PROTEIN"/>
    <property type="match status" value="1"/>
</dbReference>